<feature type="region of interest" description="Disordered" evidence="1">
    <location>
        <begin position="79"/>
        <end position="114"/>
    </location>
</feature>
<proteinExistence type="predicted"/>
<keyword evidence="2" id="KW-1133">Transmembrane helix</keyword>
<evidence type="ECO:0000259" key="3">
    <source>
        <dbReference type="Pfam" id="PF10646"/>
    </source>
</evidence>
<keyword evidence="2" id="KW-0812">Transmembrane</keyword>
<feature type="domain" description="GerMN" evidence="3">
    <location>
        <begin position="276"/>
        <end position="351"/>
    </location>
</feature>
<evidence type="ECO:0000256" key="2">
    <source>
        <dbReference type="SAM" id="Phobius"/>
    </source>
</evidence>
<evidence type="ECO:0000313" key="4">
    <source>
        <dbReference type="EMBL" id="UOQ93617.1"/>
    </source>
</evidence>
<keyword evidence="2" id="KW-0472">Membrane</keyword>
<protein>
    <recommendedName>
        <fullName evidence="3">GerMN domain-containing protein</fullName>
    </recommendedName>
</protein>
<dbReference type="Pfam" id="PF10646">
    <property type="entry name" value="Germane"/>
    <property type="match status" value="1"/>
</dbReference>
<sequence>MKHNDEQNNRLEKMLHELPEIKDKKTKAEYDRQIPEENSQQRNSRPRWLMPGLASIMALLILAVVVPFSFYTMQDGALETPESTTENQTLTRGNHEGSNSPEKLPAEGSQGDMASTSEQLNSMLVEEITNEMEPLAVADRNAQHIVPLMVMENGKGEEKKTVNADKLGLSESFLKDIDISINKDANKASVIFPNDFTVSGGSAMITKIVDSIKWAVEPYNIDNISLQTEDGAPVSLGSYGEVTSLSSIKEGSFIFKVLKPSSKDTSFFVPISITKGLSISDALKELKKDEENPEVNAPIPSEVKIQSSREEGDKLVVELNDPKHVEKQEMLTGVESILITARHFGYNQVIFENTSVGKLGPYELNGSIETPKGLNPVPADE</sequence>
<feature type="compositionally biased region" description="Basic and acidic residues" evidence="1">
    <location>
        <begin position="1"/>
        <end position="35"/>
    </location>
</feature>
<evidence type="ECO:0000313" key="5">
    <source>
        <dbReference type="Proteomes" id="UP000831880"/>
    </source>
</evidence>
<feature type="transmembrane region" description="Helical" evidence="2">
    <location>
        <begin position="48"/>
        <end position="71"/>
    </location>
</feature>
<feature type="region of interest" description="Disordered" evidence="1">
    <location>
        <begin position="1"/>
        <end position="44"/>
    </location>
</feature>
<dbReference type="Proteomes" id="UP000831880">
    <property type="component" value="Chromosome"/>
</dbReference>
<organism evidence="4 5">
    <name type="scientific">Halobacillus shinanisalinarum</name>
    <dbReference type="NCBI Taxonomy" id="2932258"/>
    <lineage>
        <taxon>Bacteria</taxon>
        <taxon>Bacillati</taxon>
        <taxon>Bacillota</taxon>
        <taxon>Bacilli</taxon>
        <taxon>Bacillales</taxon>
        <taxon>Bacillaceae</taxon>
        <taxon>Halobacillus</taxon>
    </lineage>
</organism>
<reference evidence="4 5" key="1">
    <citation type="submission" date="2022-04" db="EMBL/GenBank/DDBJ databases">
        <title>Halobacillus sp. isolated from saltern.</title>
        <authorList>
            <person name="Won M."/>
            <person name="Lee C.-M."/>
            <person name="Woen H.-Y."/>
            <person name="Kwon S.-W."/>
        </authorList>
    </citation>
    <scope>NUCLEOTIDE SEQUENCE [LARGE SCALE GENOMIC DNA]</scope>
    <source>
        <strain evidence="4 5">SSTM10-2</strain>
    </source>
</reference>
<evidence type="ECO:0000256" key="1">
    <source>
        <dbReference type="SAM" id="MobiDB-lite"/>
    </source>
</evidence>
<gene>
    <name evidence="4" type="ORF">MUO14_00985</name>
</gene>
<feature type="compositionally biased region" description="Polar residues" evidence="1">
    <location>
        <begin position="81"/>
        <end position="101"/>
    </location>
</feature>
<dbReference type="InterPro" id="IPR019606">
    <property type="entry name" value="GerMN"/>
</dbReference>
<accession>A0ABY4H1U8</accession>
<name>A0ABY4H1U8_9BACI</name>
<dbReference type="EMBL" id="CP095074">
    <property type="protein sequence ID" value="UOQ93617.1"/>
    <property type="molecule type" value="Genomic_DNA"/>
</dbReference>
<dbReference type="RefSeq" id="WP_244753231.1">
    <property type="nucleotide sequence ID" value="NZ_CP095074.1"/>
</dbReference>
<keyword evidence="5" id="KW-1185">Reference proteome</keyword>